<dbReference type="STRING" id="857967.G0QT48"/>
<dbReference type="RefSeq" id="XP_004035089.1">
    <property type="nucleotide sequence ID" value="XM_004035041.1"/>
</dbReference>
<dbReference type="PANTHER" id="PTHR11803">
    <property type="entry name" value="2-IMINOBUTANOATE/2-IMINOPROPANOATE DEAMINASE RIDA"/>
    <property type="match status" value="1"/>
</dbReference>
<dbReference type="InterPro" id="IPR006175">
    <property type="entry name" value="YjgF/YER057c/UK114"/>
</dbReference>
<dbReference type="Proteomes" id="UP000008983">
    <property type="component" value="Unassembled WGS sequence"/>
</dbReference>
<dbReference type="PANTHER" id="PTHR11803:SF58">
    <property type="entry name" value="PROTEIN HMF1-RELATED"/>
    <property type="match status" value="1"/>
</dbReference>
<dbReference type="GeneID" id="14907747"/>
<dbReference type="CDD" id="cd00448">
    <property type="entry name" value="YjgF_YER057c_UK114_family"/>
    <property type="match status" value="1"/>
</dbReference>
<dbReference type="OrthoDB" id="309640at2759"/>
<accession>G0QT48</accession>
<evidence type="ECO:0000313" key="3">
    <source>
        <dbReference type="Proteomes" id="UP000008983"/>
    </source>
</evidence>
<sequence>TGKFLHFDDIQKQTEQILNNITILLNESGTNLKNIVKCTIYLDNMDNFQKMNEIYLKFFNFEQLPVRTCIAVKTLPFNAKIEIEFIAIVP</sequence>
<dbReference type="InterPro" id="IPR035959">
    <property type="entry name" value="RutC-like_sf"/>
</dbReference>
<gene>
    <name evidence="2" type="ORF">IMG5_106140</name>
</gene>
<dbReference type="GO" id="GO:0005829">
    <property type="term" value="C:cytosol"/>
    <property type="evidence" value="ECO:0007669"/>
    <property type="project" value="TreeGrafter"/>
</dbReference>
<evidence type="ECO:0000313" key="2">
    <source>
        <dbReference type="EMBL" id="EGR31603.1"/>
    </source>
</evidence>
<dbReference type="SUPFAM" id="SSF55298">
    <property type="entry name" value="YjgF-like"/>
    <property type="match status" value="1"/>
</dbReference>
<proteinExistence type="inferred from homology"/>
<protein>
    <submittedName>
        <fullName evidence="2">Uncharacterized protein</fullName>
    </submittedName>
</protein>
<feature type="non-terminal residue" evidence="2">
    <location>
        <position position="1"/>
    </location>
</feature>
<organism evidence="2 3">
    <name type="scientific">Ichthyophthirius multifiliis</name>
    <name type="common">White spot disease agent</name>
    <name type="synonym">Ich</name>
    <dbReference type="NCBI Taxonomy" id="5932"/>
    <lineage>
        <taxon>Eukaryota</taxon>
        <taxon>Sar</taxon>
        <taxon>Alveolata</taxon>
        <taxon>Ciliophora</taxon>
        <taxon>Intramacronucleata</taxon>
        <taxon>Oligohymenophorea</taxon>
        <taxon>Hymenostomatida</taxon>
        <taxon>Ophryoglenina</taxon>
        <taxon>Ichthyophthirius</taxon>
    </lineage>
</organism>
<dbReference type="InParanoid" id="G0QT48"/>
<dbReference type="EMBL" id="GL983842">
    <property type="protein sequence ID" value="EGR31603.1"/>
    <property type="molecule type" value="Genomic_DNA"/>
</dbReference>
<dbReference type="Gene3D" id="3.30.1330.40">
    <property type="entry name" value="RutC-like"/>
    <property type="match status" value="1"/>
</dbReference>
<keyword evidence="3" id="KW-1185">Reference proteome</keyword>
<comment type="similarity">
    <text evidence="1">Belongs to the RutC family.</text>
</comment>
<name>G0QT48_ICHMU</name>
<dbReference type="OMA" id="RTHQCIK"/>
<dbReference type="GO" id="GO:0019239">
    <property type="term" value="F:deaminase activity"/>
    <property type="evidence" value="ECO:0007669"/>
    <property type="project" value="TreeGrafter"/>
</dbReference>
<dbReference type="AlphaFoldDB" id="G0QT48"/>
<reference evidence="2 3" key="1">
    <citation type="submission" date="2011-07" db="EMBL/GenBank/DDBJ databases">
        <authorList>
            <person name="Coyne R."/>
            <person name="Brami D."/>
            <person name="Johnson J."/>
            <person name="Hostetler J."/>
            <person name="Hannick L."/>
            <person name="Clark T."/>
            <person name="Cassidy-Hanley D."/>
            <person name="Inman J."/>
        </authorList>
    </citation>
    <scope>NUCLEOTIDE SEQUENCE [LARGE SCALE GENOMIC DNA]</scope>
    <source>
        <strain evidence="2 3">G5</strain>
    </source>
</reference>
<evidence type="ECO:0000256" key="1">
    <source>
        <dbReference type="ARBA" id="ARBA00010552"/>
    </source>
</evidence>
<dbReference type="Pfam" id="PF01042">
    <property type="entry name" value="Ribonuc_L-PSP"/>
    <property type="match status" value="1"/>
</dbReference>
<dbReference type="eggNOG" id="KOG2317">
    <property type="taxonomic scope" value="Eukaryota"/>
</dbReference>